<keyword evidence="1" id="KW-1133">Transmembrane helix</keyword>
<gene>
    <name evidence="2" type="ORF">GQ55_3G208600</name>
</gene>
<keyword evidence="1" id="KW-0472">Membrane</keyword>
<dbReference type="PANTHER" id="PTHR34303">
    <property type="entry name" value="OS01G0890400 PROTEIN-RELATED"/>
    <property type="match status" value="1"/>
</dbReference>
<evidence type="ECO:0000313" key="2">
    <source>
        <dbReference type="EMBL" id="PUZ65253.1"/>
    </source>
</evidence>
<keyword evidence="1" id="KW-0812">Transmembrane</keyword>
<feature type="transmembrane region" description="Helical" evidence="1">
    <location>
        <begin position="450"/>
        <end position="474"/>
    </location>
</feature>
<organism evidence="2 3">
    <name type="scientific">Panicum hallii var. hallii</name>
    <dbReference type="NCBI Taxonomy" id="1504633"/>
    <lineage>
        <taxon>Eukaryota</taxon>
        <taxon>Viridiplantae</taxon>
        <taxon>Streptophyta</taxon>
        <taxon>Embryophyta</taxon>
        <taxon>Tracheophyta</taxon>
        <taxon>Spermatophyta</taxon>
        <taxon>Magnoliopsida</taxon>
        <taxon>Liliopsida</taxon>
        <taxon>Poales</taxon>
        <taxon>Poaceae</taxon>
        <taxon>PACMAD clade</taxon>
        <taxon>Panicoideae</taxon>
        <taxon>Panicodae</taxon>
        <taxon>Paniceae</taxon>
        <taxon>Panicinae</taxon>
        <taxon>Panicum</taxon>
        <taxon>Panicum sect. Panicum</taxon>
    </lineage>
</organism>
<dbReference type="Proteomes" id="UP000244336">
    <property type="component" value="Chromosome 3"/>
</dbReference>
<proteinExistence type="predicted"/>
<dbReference type="Gramene" id="PUZ65253">
    <property type="protein sequence ID" value="PUZ65253"/>
    <property type="gene ID" value="GQ55_3G208600"/>
</dbReference>
<reference evidence="2 3" key="1">
    <citation type="submission" date="2018-04" db="EMBL/GenBank/DDBJ databases">
        <title>WGS assembly of Panicum hallii var. hallii HAL2.</title>
        <authorList>
            <person name="Lovell J."/>
            <person name="Jenkins J."/>
            <person name="Lowry D."/>
            <person name="Mamidi S."/>
            <person name="Sreedasyam A."/>
            <person name="Weng X."/>
            <person name="Barry K."/>
            <person name="Bonette J."/>
            <person name="Campitelli B."/>
            <person name="Daum C."/>
            <person name="Gordon S."/>
            <person name="Gould B."/>
            <person name="Lipzen A."/>
            <person name="MacQueen A."/>
            <person name="Palacio-Mejia J."/>
            <person name="Plott C."/>
            <person name="Shakirov E."/>
            <person name="Shu S."/>
            <person name="Yoshinaga Y."/>
            <person name="Zane M."/>
            <person name="Rokhsar D."/>
            <person name="Grimwood J."/>
            <person name="Schmutz J."/>
            <person name="Juenger T."/>
        </authorList>
    </citation>
    <scope>NUCLEOTIDE SEQUENCE [LARGE SCALE GENOMIC DNA]</scope>
    <source>
        <strain evidence="3">cv. HAL2</strain>
    </source>
</reference>
<evidence type="ECO:0000313" key="3">
    <source>
        <dbReference type="Proteomes" id="UP000244336"/>
    </source>
</evidence>
<keyword evidence="3" id="KW-1185">Reference proteome</keyword>
<dbReference type="EMBL" id="CM009751">
    <property type="protein sequence ID" value="PUZ65253.1"/>
    <property type="molecule type" value="Genomic_DNA"/>
</dbReference>
<sequence>MLRLRRLSHAKMRMLYPASGYMRWRLPYLLPRRRPLRLYIPSRCRPANPHSLHLISGGGNSAVWLLITSANIAGILFVASAAGLLVILRGTASFLDLLPSLRVPPLVLTVLLLVSPLLFLPAVRSWRTPSRLHAHPRPPLVLAGRRRLPSSASPLPLDLQRRCLPLLAPAPSRSFLVRKHHRVHLALFSTLHHLRLPHLCQCLPLPSDIAFPGPDAPDAVDLIPPVRSDYVDAYMPFVSMHRYSNLAFTTITPPAAAPSSLLRRTFQTVAGNPRVRFTPSSHGSKIIIFDDVDAREATIHNSPFLYRGHNIALERFDETANRFVFQHEAFVALSIEDFPLEHWCREHIMHSVSPFGNPHYIDPVCLSGFDCSAVLVVVKVESLHDIPHFIHFKNYDGIGSGGRVHIVHFEEDGFDTDSEFDHDDSDAPSFPRGSGGSVVSCGPARCRPSWLLFLLLSVVFPRLSLSLLLVLGCLPPRSLAALRSTSALLLAGL</sequence>
<dbReference type="PANTHER" id="PTHR34303:SF8">
    <property type="entry name" value="OS09G0372600 PROTEIN"/>
    <property type="match status" value="1"/>
</dbReference>
<feature type="transmembrane region" description="Helical" evidence="1">
    <location>
        <begin position="62"/>
        <end position="88"/>
    </location>
</feature>
<protein>
    <submittedName>
        <fullName evidence="2">Uncharacterized protein</fullName>
    </submittedName>
</protein>
<dbReference type="AlphaFoldDB" id="A0A2T7EBP3"/>
<evidence type="ECO:0000256" key="1">
    <source>
        <dbReference type="SAM" id="Phobius"/>
    </source>
</evidence>
<feature type="transmembrane region" description="Helical" evidence="1">
    <location>
        <begin position="100"/>
        <end position="123"/>
    </location>
</feature>
<accession>A0A2T7EBP3</accession>
<name>A0A2T7EBP3_9POAL</name>